<keyword evidence="2" id="KW-1185">Reference proteome</keyword>
<protein>
    <submittedName>
        <fullName evidence="1">Uncharacterized protein</fullName>
    </submittedName>
</protein>
<dbReference type="AlphaFoldDB" id="A0A1H5VU63"/>
<evidence type="ECO:0000313" key="2">
    <source>
        <dbReference type="Proteomes" id="UP000242850"/>
    </source>
</evidence>
<dbReference type="InterPro" id="IPR011990">
    <property type="entry name" value="TPR-like_helical_dom_sf"/>
</dbReference>
<dbReference type="EMBL" id="FNUK01000015">
    <property type="protein sequence ID" value="SEF90812.1"/>
    <property type="molecule type" value="Genomic_DNA"/>
</dbReference>
<sequence length="421" mass="50072">MQDKQKIELFKEYMIQNGFDRDRIEFNLKVVNSFVDNALCFFDKTLDTFDNFVFDEFTDKISLIDDEFGGREGIPLILNAMMDLTEFLKEKKFIKGGKIAYYRRMFSNSNYYLEKYDMLKGKKNEVKEVIKNYLNDDFIKRIIKILDNVYVLDFDTMKLIDSLLNDVPLNNVDVKFVDFLKDILIDFEFLEAKNSFINATKLGRMISRLEPEERYAIIFYNVFNKFRDFVYTLFSIFSKNDFIKITLKTNKFDSFINLSDEERLSIALKGELNNIIFRLFFIGLGLIDEDKNRGFVIYSLTNLGKSIFKVVANYFNTSLKENLQNINAYIKNRNYKEAEIAIKDFLIIFGKNIVVLDLLAQNFMLQKNFLQAYEVLKYAYDVSNKKSKYIKRVIYHLILCCKYLKRKEEEKIYETKLAEYM</sequence>
<dbReference type="RefSeq" id="WP_103896261.1">
    <property type="nucleotide sequence ID" value="NZ_FNUK01000015.1"/>
</dbReference>
<evidence type="ECO:0000313" key="1">
    <source>
        <dbReference type="EMBL" id="SEF90812.1"/>
    </source>
</evidence>
<organism evidence="1 2">
    <name type="scientific">Caloramator fervidus</name>
    <dbReference type="NCBI Taxonomy" id="29344"/>
    <lineage>
        <taxon>Bacteria</taxon>
        <taxon>Bacillati</taxon>
        <taxon>Bacillota</taxon>
        <taxon>Clostridia</taxon>
        <taxon>Eubacteriales</taxon>
        <taxon>Clostridiaceae</taxon>
        <taxon>Caloramator</taxon>
    </lineage>
</organism>
<dbReference type="Proteomes" id="UP000242850">
    <property type="component" value="Unassembled WGS sequence"/>
</dbReference>
<gene>
    <name evidence="1" type="ORF">SAMN05660865_01313</name>
</gene>
<dbReference type="SUPFAM" id="SSF48452">
    <property type="entry name" value="TPR-like"/>
    <property type="match status" value="1"/>
</dbReference>
<accession>A0A1H5VU63</accession>
<name>A0A1H5VU63_9CLOT</name>
<reference evidence="2" key="1">
    <citation type="submission" date="2016-10" db="EMBL/GenBank/DDBJ databases">
        <authorList>
            <person name="Varghese N."/>
            <person name="Submissions S."/>
        </authorList>
    </citation>
    <scope>NUCLEOTIDE SEQUENCE [LARGE SCALE GENOMIC DNA]</scope>
    <source>
        <strain evidence="2">DSM 5463</strain>
    </source>
</reference>
<dbReference type="OrthoDB" id="1951184at2"/>
<proteinExistence type="predicted"/>